<sequence>MSFFICYSSFPFLQLLQVTSSIIGIFFKFAIHFYKFF</sequence>
<keyword evidence="1" id="KW-1133">Transmembrane helix</keyword>
<feature type="transmembrane region" description="Helical" evidence="1">
    <location>
        <begin position="12"/>
        <end position="31"/>
    </location>
</feature>
<protein>
    <submittedName>
        <fullName evidence="2">Uncharacterized protein</fullName>
    </submittedName>
</protein>
<evidence type="ECO:0000313" key="2">
    <source>
        <dbReference type="EMBL" id="DAD77432.1"/>
    </source>
</evidence>
<accession>A0A8S5M5L3</accession>
<proteinExistence type="predicted"/>
<organism evidence="2">
    <name type="scientific">Siphoviridae sp. ctulf7</name>
    <dbReference type="NCBI Taxonomy" id="2826505"/>
    <lineage>
        <taxon>Viruses</taxon>
        <taxon>Duplodnaviria</taxon>
        <taxon>Heunggongvirae</taxon>
        <taxon>Uroviricota</taxon>
        <taxon>Caudoviricetes</taxon>
    </lineage>
</organism>
<evidence type="ECO:0000256" key="1">
    <source>
        <dbReference type="SAM" id="Phobius"/>
    </source>
</evidence>
<dbReference type="EMBL" id="BK014825">
    <property type="protein sequence ID" value="DAD77432.1"/>
    <property type="molecule type" value="Genomic_DNA"/>
</dbReference>
<reference evidence="2" key="1">
    <citation type="journal article" date="2021" name="Proc. Natl. Acad. Sci. U.S.A.">
        <title>A Catalog of Tens of Thousands of Viruses from Human Metagenomes Reveals Hidden Associations with Chronic Diseases.</title>
        <authorList>
            <person name="Tisza M.J."/>
            <person name="Buck C.B."/>
        </authorList>
    </citation>
    <scope>NUCLEOTIDE SEQUENCE</scope>
    <source>
        <strain evidence="2">Ctulf7</strain>
    </source>
</reference>
<keyword evidence="1" id="KW-0472">Membrane</keyword>
<name>A0A8S5M5L3_9CAUD</name>
<keyword evidence="1" id="KW-0812">Transmembrane</keyword>